<dbReference type="Pfam" id="PF02181">
    <property type="entry name" value="FH2"/>
    <property type="match status" value="1"/>
</dbReference>
<dbReference type="Gene3D" id="1.20.58.2220">
    <property type="entry name" value="Formin, FH2 domain"/>
    <property type="match status" value="1"/>
</dbReference>
<organism evidence="5 6">
    <name type="scientific">Gallus gallus</name>
    <name type="common">Chicken</name>
    <dbReference type="NCBI Taxonomy" id="9031"/>
    <lineage>
        <taxon>Eukaryota</taxon>
        <taxon>Metazoa</taxon>
        <taxon>Chordata</taxon>
        <taxon>Craniata</taxon>
        <taxon>Vertebrata</taxon>
        <taxon>Euteleostomi</taxon>
        <taxon>Archelosauria</taxon>
        <taxon>Archosauria</taxon>
        <taxon>Dinosauria</taxon>
        <taxon>Saurischia</taxon>
        <taxon>Theropoda</taxon>
        <taxon>Coelurosauria</taxon>
        <taxon>Aves</taxon>
        <taxon>Neognathae</taxon>
        <taxon>Galloanserae</taxon>
        <taxon>Galliformes</taxon>
        <taxon>Phasianidae</taxon>
        <taxon>Phasianinae</taxon>
        <taxon>Gallus</taxon>
    </lineage>
</organism>
<dbReference type="FunFam" id="1.20.58.2220:FF:000040">
    <property type="entry name" value="Uncharacterized protein"/>
    <property type="match status" value="1"/>
</dbReference>
<dbReference type="GeneTree" id="ENSGT00940000167176"/>
<evidence type="ECO:0000313" key="6">
    <source>
        <dbReference type="Proteomes" id="UP000000539"/>
    </source>
</evidence>
<accession>A0A8V0YTC8</accession>
<dbReference type="PROSITE" id="PS50003">
    <property type="entry name" value="PH_DOMAIN"/>
    <property type="match status" value="1"/>
</dbReference>
<evidence type="ECO:0000313" key="5">
    <source>
        <dbReference type="Ensembl" id="ENSGALP00010021348.1"/>
    </source>
</evidence>
<proteinExistence type="predicted"/>
<dbReference type="PANTHER" id="PTHR45725:SF10">
    <property type="entry name" value="FH2 DOMAIN-CONTAINING PROTEIN"/>
    <property type="match status" value="1"/>
</dbReference>
<evidence type="ECO:0000259" key="4">
    <source>
        <dbReference type="PROSITE" id="PS51444"/>
    </source>
</evidence>
<gene>
    <name evidence="5" type="primary">LOC419333</name>
</gene>
<dbReference type="Ensembl" id="ENSGALT00010036613.1">
    <property type="protein sequence ID" value="ENSGALP00010021348.1"/>
    <property type="gene ID" value="ENSGALG00010015192.1"/>
</dbReference>
<reference evidence="5" key="1">
    <citation type="submission" date="2020-11" db="EMBL/GenBank/DDBJ databases">
        <title>Gallus gallus (Chicken) genome, bGalGal1, GRCg7b, maternal haplotype autosomes + Z &amp; W.</title>
        <authorList>
            <person name="Warren W."/>
            <person name="Formenti G."/>
            <person name="Fedrigo O."/>
            <person name="Haase B."/>
            <person name="Mountcastle J."/>
            <person name="Balacco J."/>
            <person name="Tracey A."/>
            <person name="Schneider V."/>
            <person name="Okimoto R."/>
            <person name="Cheng H."/>
            <person name="Hawken R."/>
            <person name="Howe K."/>
            <person name="Jarvis E.D."/>
        </authorList>
    </citation>
    <scope>NUCLEOTIDE SEQUENCE [LARGE SCALE GENOMIC DNA]</scope>
    <source>
        <strain evidence="5">Broiler</strain>
    </source>
</reference>
<evidence type="ECO:0008006" key="7">
    <source>
        <dbReference type="Google" id="ProtNLM"/>
    </source>
</evidence>
<dbReference type="InterPro" id="IPR015425">
    <property type="entry name" value="FH2_Formin"/>
</dbReference>
<feature type="region of interest" description="Disordered" evidence="2">
    <location>
        <begin position="364"/>
        <end position="386"/>
    </location>
</feature>
<reference evidence="5" key="3">
    <citation type="submission" date="2025-09" db="UniProtKB">
        <authorList>
            <consortium name="Ensembl"/>
        </authorList>
    </citation>
    <scope>IDENTIFICATION</scope>
    <source>
        <strain evidence="5">broiler</strain>
    </source>
</reference>
<keyword evidence="6" id="KW-1185">Reference proteome</keyword>
<keyword evidence="1" id="KW-0175">Coiled coil</keyword>
<feature type="domain" description="PH" evidence="3">
    <location>
        <begin position="204"/>
        <end position="315"/>
    </location>
</feature>
<dbReference type="InterPro" id="IPR042201">
    <property type="entry name" value="FH2_Formin_sf"/>
</dbReference>
<protein>
    <recommendedName>
        <fullName evidence="7">FH2 domain-containing protein</fullName>
    </recommendedName>
</protein>
<dbReference type="PANTHER" id="PTHR45725">
    <property type="entry name" value="FORMIN HOMOLOGY 2 FAMILY MEMBER"/>
    <property type="match status" value="1"/>
</dbReference>
<sequence length="779" mass="88844">MQLTSPKTSVSWPRFPSHGYEVNRTRLFFFSVQRYVVSTSSLRDVRRPRRSEALSQEKILKIMNMVKNKEVSIEGALHLAQKEGYADKDSQDLLTGSLFNYSIYKYKHYRWQKRILQIDFNTKTIFNIEKGIIKKQFPFSQVKSCEDTERRRFSIVFHGRQDYELEAVSLDDKRKIMYLLSRVMQSNSCRRPGEPCLERAAECDVVHEGVLDLQQNAFMSTEWVKYLVQLREGELTLYCIGLGAESKNACPAMNTIHLSGGNVSVSKENECGTFLVQTKGHNYLFRIPFTVQNYRTEVVSKLRNEWVSLIERYCELCKGGSLSQEESQGDTSSEADYENVTVALNEQKEEALHFGVSAAATSLNKRSNSQTKPVKGDVAPASASTPVPISKVEVPPAPPAFFQSCSLSPLAKRTKAFHWDVVPCDKIPKSIWGSCDPAKKKIDASRLCEQFQVQDVAVFSGNEPSVNQHIMLDRKIAHNFSIFLKSFRVKPSELKEKLYIIHEESGGLTDEQITTLRRYMLTPKDAEKYQSFRGCPSELHIVDQFMLEMCRIPHLGQRLDLLLAVRELPVSMGDLEPLINQKIQASKQLHSSQKFIAVLEYILAIGNHLNENAGKEKAKGFRLSSLTKLSLLRGKERTFTLLHALVEQLSLHEPDLVKFAQELTEFEAVPDASMKGLSAEVDVLKKELENVTQCRRLIKPRTTKAMPQESQFCRELKDLIQKYEGDLSQLSKRCEEMKKLYSSVLVKFGEPQDLDSQELFGWISTFISEFRKACAEVMQ</sequence>
<dbReference type="SMART" id="SM00498">
    <property type="entry name" value="FH2"/>
    <property type="match status" value="1"/>
</dbReference>
<dbReference type="SUPFAM" id="SSF101447">
    <property type="entry name" value="Formin homology 2 domain (FH2 domain)"/>
    <property type="match status" value="1"/>
</dbReference>
<dbReference type="OrthoDB" id="410721at2759"/>
<feature type="coiled-coil region" evidence="1">
    <location>
        <begin position="674"/>
        <end position="740"/>
    </location>
</feature>
<evidence type="ECO:0000256" key="1">
    <source>
        <dbReference type="SAM" id="Coils"/>
    </source>
</evidence>
<evidence type="ECO:0000256" key="2">
    <source>
        <dbReference type="SAM" id="MobiDB-lite"/>
    </source>
</evidence>
<dbReference type="InterPro" id="IPR051425">
    <property type="entry name" value="Formin_Homology"/>
</dbReference>
<dbReference type="InterPro" id="IPR001849">
    <property type="entry name" value="PH_domain"/>
</dbReference>
<dbReference type="AlphaFoldDB" id="A0A8V0YTC8"/>
<reference evidence="5" key="2">
    <citation type="submission" date="2025-08" db="UniProtKB">
        <authorList>
            <consortium name="Ensembl"/>
        </authorList>
    </citation>
    <scope>IDENTIFICATION</scope>
    <source>
        <strain evidence="5">broiler</strain>
    </source>
</reference>
<name>A0A8V0YTC8_CHICK</name>
<feature type="domain" description="FH2" evidence="4">
    <location>
        <begin position="404"/>
        <end position="779"/>
    </location>
</feature>
<evidence type="ECO:0000259" key="3">
    <source>
        <dbReference type="PROSITE" id="PS50003"/>
    </source>
</evidence>
<dbReference type="Proteomes" id="UP000000539">
    <property type="component" value="Chromosome 20"/>
</dbReference>
<dbReference type="PROSITE" id="PS51444">
    <property type="entry name" value="FH2"/>
    <property type="match status" value="1"/>
</dbReference>